<protein>
    <recommendedName>
        <fullName evidence="9">TonB-dependent receptor plug domain-containing protein</fullName>
    </recommendedName>
</protein>
<dbReference type="Pfam" id="PF13715">
    <property type="entry name" value="CarbopepD_reg_2"/>
    <property type="match status" value="1"/>
</dbReference>
<feature type="signal peptide" evidence="8">
    <location>
        <begin position="1"/>
        <end position="24"/>
    </location>
</feature>
<organism evidence="10 11">
    <name type="scientific">Pedobacter yonginense</name>
    <dbReference type="NCBI Taxonomy" id="651869"/>
    <lineage>
        <taxon>Bacteria</taxon>
        <taxon>Pseudomonadati</taxon>
        <taxon>Bacteroidota</taxon>
        <taxon>Sphingobacteriia</taxon>
        <taxon>Sphingobacteriales</taxon>
        <taxon>Sphingobacteriaceae</taxon>
        <taxon>Pedobacter</taxon>
    </lineage>
</organism>
<dbReference type="AlphaFoldDB" id="A0A317EQM8"/>
<comment type="caution">
    <text evidence="10">The sequence shown here is derived from an EMBL/GenBank/DDBJ whole genome shotgun (WGS) entry which is preliminary data.</text>
</comment>
<dbReference type="NCBIfam" id="TIGR04057">
    <property type="entry name" value="SusC_RagA_signa"/>
    <property type="match status" value="1"/>
</dbReference>
<evidence type="ECO:0000256" key="5">
    <source>
        <dbReference type="ARBA" id="ARBA00023136"/>
    </source>
</evidence>
<evidence type="ECO:0000256" key="1">
    <source>
        <dbReference type="ARBA" id="ARBA00004571"/>
    </source>
</evidence>
<keyword evidence="11" id="KW-1185">Reference proteome</keyword>
<evidence type="ECO:0000259" key="9">
    <source>
        <dbReference type="Pfam" id="PF07715"/>
    </source>
</evidence>
<keyword evidence="6 7" id="KW-0998">Cell outer membrane</keyword>
<dbReference type="InterPro" id="IPR012910">
    <property type="entry name" value="Plug_dom"/>
</dbReference>
<dbReference type="Gene3D" id="2.60.40.1120">
    <property type="entry name" value="Carboxypeptidase-like, regulatory domain"/>
    <property type="match status" value="1"/>
</dbReference>
<dbReference type="Gene3D" id="2.40.170.20">
    <property type="entry name" value="TonB-dependent receptor, beta-barrel domain"/>
    <property type="match status" value="1"/>
</dbReference>
<dbReference type="EMBL" id="QGNZ01000001">
    <property type="protein sequence ID" value="PWS29191.1"/>
    <property type="molecule type" value="Genomic_DNA"/>
</dbReference>
<sequence>MKLSKSKYIVCLLFFLAGMLKVYGQNPDELLTIKGKVVDQDKRPIPGVVVSIQEDKKNKTVNTDADGAFSIEATTTDVLVFKFVGYGTVLKPASEINNGAVAMKKSLIDAGDDDDVYIPFGIRKRREVTASISTVSSDNLPQIPSSSLTNVFAGRLPGLAIYPSGSQQPGYDVSSFLIRGRSSYNSNQDPLVLVDGIERDFRSMDLGEIESVSVLKDAATLAWYGMYAANGVIYVKTKRGSATSTKVTFDAQAGLQAPLQVASPLDSYTYATLYNEASVNSGGAAVYSPVALQAYQDGSDPFKYPNNNFVRDFTKKVAPTQRYVATVTGGNAFIKYYTLLSAYQQGGFYKGGKNDTYNANADFTRYNLRTNLDLHVNKNLDVALDIGGRITNLNFPAVGTGGFLSAVYSTPPNAFPVLNRDGSYGGNSIFTSSNPQAMLEANGASTDLVRNMIATISAKQKMDGILKGLSAEVFYAYDIFGLYRSGFTQSYATSEMLSSGSYQTYGTAAKVDYLPNTFSGNIRKSEFWAGFDYNRTFGKNDIKFTTRVSRQNYASFGSLDVRREGWSNRLSYNYNQRYFLDFTGTYSGSENFAPGKRYGFFPAISGGWILSDESFMKGTSNFLDFLKIRGSYGLVGNDALGNARRFAFNDFYSRSTTGYTFGTTFAGVGGTAQLAAANPDLTWERAYKSSIGFDARLFKQALSISADYFYEDRKNLATASQIPSLLGQTAIYVNEGEAEYKGFETGINFNKKLGELNLNVFGNFTYNVSKILAVNEAANLPAYQKSLGHPISSVIAPSATASTAAGYITNMLISDGIFQSQAEINASPQQILSKDVRPGDIKYVDQNGDGIINDLDRVRTDFNFVPKAYFGFGASVGFKNFDMNFLFQGTSGRSIYIQQLVNAGTTNNGFLNQFSVDRWTPSNTGAAFPRLLLADRGNNTAASDFWIRSGDYIRLKNVELGYSLPAHFVKRLKLSQLRFYVSGLNLLTFDQLDGLPIDPELPESGYNSNINGVSSASYPYMKIYSFGVNLKF</sequence>
<evidence type="ECO:0000256" key="6">
    <source>
        <dbReference type="ARBA" id="ARBA00023237"/>
    </source>
</evidence>
<evidence type="ECO:0000313" key="11">
    <source>
        <dbReference type="Proteomes" id="UP000245379"/>
    </source>
</evidence>
<dbReference type="InterPro" id="IPR037066">
    <property type="entry name" value="Plug_dom_sf"/>
</dbReference>
<dbReference type="InterPro" id="IPR039426">
    <property type="entry name" value="TonB-dep_rcpt-like"/>
</dbReference>
<reference evidence="10 11" key="1">
    <citation type="submission" date="2018-05" db="EMBL/GenBank/DDBJ databases">
        <title>Pedobacter paludis sp. nov., isolated from wetland soil.</title>
        <authorList>
            <person name="Zhang Y."/>
            <person name="Wang G."/>
        </authorList>
    </citation>
    <scope>NUCLEOTIDE SEQUENCE [LARGE SCALE GENOMIC DNA]</scope>
    <source>
        <strain evidence="10 11">KCTC22721</strain>
    </source>
</reference>
<dbReference type="InterPro" id="IPR036942">
    <property type="entry name" value="Beta-barrel_TonB_sf"/>
</dbReference>
<feature type="domain" description="TonB-dependent receptor plug" evidence="9">
    <location>
        <begin position="125"/>
        <end position="232"/>
    </location>
</feature>
<evidence type="ECO:0000313" key="10">
    <source>
        <dbReference type="EMBL" id="PWS29191.1"/>
    </source>
</evidence>
<gene>
    <name evidence="10" type="ORF">DHW03_05045</name>
</gene>
<dbReference type="InterPro" id="IPR023997">
    <property type="entry name" value="TonB-dep_OMP_SusC/RagA_CS"/>
</dbReference>
<dbReference type="SUPFAM" id="SSF56935">
    <property type="entry name" value="Porins"/>
    <property type="match status" value="1"/>
</dbReference>
<dbReference type="RefSeq" id="WP_109924620.1">
    <property type="nucleotide sequence ID" value="NZ_QGNZ01000001.1"/>
</dbReference>
<keyword evidence="5 7" id="KW-0472">Membrane</keyword>
<proteinExistence type="inferred from homology"/>
<evidence type="ECO:0000256" key="3">
    <source>
        <dbReference type="ARBA" id="ARBA00022452"/>
    </source>
</evidence>
<keyword evidence="2 7" id="KW-0813">Transport</keyword>
<evidence type="ECO:0000256" key="4">
    <source>
        <dbReference type="ARBA" id="ARBA00022692"/>
    </source>
</evidence>
<evidence type="ECO:0000256" key="2">
    <source>
        <dbReference type="ARBA" id="ARBA00022448"/>
    </source>
</evidence>
<comment type="subcellular location">
    <subcellularLocation>
        <location evidence="1 7">Cell outer membrane</location>
        <topology evidence="1 7">Multi-pass membrane protein</topology>
    </subcellularLocation>
</comment>
<dbReference type="InterPro" id="IPR023996">
    <property type="entry name" value="TonB-dep_OMP_SusC/RagA"/>
</dbReference>
<keyword evidence="3 7" id="KW-1134">Transmembrane beta strand</keyword>
<dbReference type="Gene3D" id="2.170.130.10">
    <property type="entry name" value="TonB-dependent receptor, plug domain"/>
    <property type="match status" value="1"/>
</dbReference>
<dbReference type="InterPro" id="IPR008969">
    <property type="entry name" value="CarboxyPept-like_regulatory"/>
</dbReference>
<dbReference type="NCBIfam" id="TIGR04056">
    <property type="entry name" value="OMP_RagA_SusC"/>
    <property type="match status" value="1"/>
</dbReference>
<comment type="similarity">
    <text evidence="7">Belongs to the TonB-dependent receptor family.</text>
</comment>
<dbReference type="GO" id="GO:0009279">
    <property type="term" value="C:cell outer membrane"/>
    <property type="evidence" value="ECO:0007669"/>
    <property type="project" value="UniProtKB-SubCell"/>
</dbReference>
<feature type="chain" id="PRO_5016262696" description="TonB-dependent receptor plug domain-containing protein" evidence="8">
    <location>
        <begin position="25"/>
        <end position="1032"/>
    </location>
</feature>
<name>A0A317EQM8_9SPHI</name>
<dbReference type="Pfam" id="PF07715">
    <property type="entry name" value="Plug"/>
    <property type="match status" value="1"/>
</dbReference>
<dbReference type="PROSITE" id="PS52016">
    <property type="entry name" value="TONB_DEPENDENT_REC_3"/>
    <property type="match status" value="1"/>
</dbReference>
<keyword evidence="4 7" id="KW-0812">Transmembrane</keyword>
<dbReference type="SUPFAM" id="SSF49464">
    <property type="entry name" value="Carboxypeptidase regulatory domain-like"/>
    <property type="match status" value="1"/>
</dbReference>
<dbReference type="Proteomes" id="UP000245379">
    <property type="component" value="Unassembled WGS sequence"/>
</dbReference>
<evidence type="ECO:0000256" key="7">
    <source>
        <dbReference type="PROSITE-ProRule" id="PRU01360"/>
    </source>
</evidence>
<dbReference type="OrthoDB" id="9768177at2"/>
<evidence type="ECO:0000256" key="8">
    <source>
        <dbReference type="SAM" id="SignalP"/>
    </source>
</evidence>
<keyword evidence="8" id="KW-0732">Signal</keyword>
<accession>A0A317EQM8</accession>